<keyword evidence="3" id="KW-0378">Hydrolase</keyword>
<dbReference type="STRING" id="1188239.MOVI_5410"/>
<evidence type="ECO:0000256" key="6">
    <source>
        <dbReference type="SAM" id="Phobius"/>
    </source>
</evidence>
<proteinExistence type="inferred from homology"/>
<evidence type="ECO:0000256" key="3">
    <source>
        <dbReference type="ARBA" id="ARBA00022801"/>
    </source>
</evidence>
<dbReference type="SUPFAM" id="SSF52743">
    <property type="entry name" value="Subtilisin-like"/>
    <property type="match status" value="1"/>
</dbReference>
<comment type="similarity">
    <text evidence="1 5">Belongs to the peptidase S8 family.</text>
</comment>
<dbReference type="InterPro" id="IPR034065">
    <property type="entry name" value="All0781-like_dom"/>
</dbReference>
<accession>A0A014KVB1</accession>
<dbReference type="InterPro" id="IPR023828">
    <property type="entry name" value="Peptidase_S8_Ser-AS"/>
</dbReference>
<feature type="domain" description="Peptidase S8/S53" evidence="7">
    <location>
        <begin position="282"/>
        <end position="489"/>
    </location>
</feature>
<keyword evidence="4" id="KW-0720">Serine protease</keyword>
<dbReference type="PANTHER" id="PTHR43806:SF11">
    <property type="entry name" value="CEREVISIN-RELATED"/>
    <property type="match status" value="1"/>
</dbReference>
<reference evidence="8 9" key="1">
    <citation type="submission" date="2014-03" db="EMBL/GenBank/DDBJ databases">
        <title>Genome sequence of Mycoplasma ovipneumoniae strain 14811.</title>
        <authorList>
            <person name="Sirand-Pugnet P."/>
            <person name="Breton M."/>
            <person name="Dordet-Frisoni E."/>
            <person name="Baranowski E."/>
            <person name="Barre A."/>
            <person name="Couture C."/>
            <person name="Dupuy V."/>
            <person name="Gaurivaud P."/>
            <person name="Jacob D."/>
            <person name="Lemaitre C."/>
            <person name="Manso-Silvan L."/>
            <person name="Nikolski M."/>
            <person name="Nouvel L.-X."/>
            <person name="Poumarat F."/>
            <person name="Tardy F."/>
            <person name="Thebault P."/>
            <person name="Theil S."/>
            <person name="Citti C."/>
            <person name="Thiaucourt F."/>
            <person name="Blanchard A."/>
        </authorList>
    </citation>
    <scope>NUCLEOTIDE SEQUENCE [LARGE SCALE GENOMIC DNA]</scope>
    <source>
        <strain evidence="8 9">14811</strain>
    </source>
</reference>
<dbReference type="Proteomes" id="UP000020977">
    <property type="component" value="Unassembled WGS sequence"/>
</dbReference>
<protein>
    <recommendedName>
        <fullName evidence="7">Peptidase S8/S53 domain-containing protein</fullName>
    </recommendedName>
</protein>
<dbReference type="PROSITE" id="PS51892">
    <property type="entry name" value="SUBTILASE"/>
    <property type="match status" value="1"/>
</dbReference>
<dbReference type="Gene3D" id="3.40.50.200">
    <property type="entry name" value="Peptidase S8/S53 domain"/>
    <property type="match status" value="1"/>
</dbReference>
<keyword evidence="6" id="KW-0812">Transmembrane</keyword>
<organism evidence="8 9">
    <name type="scientific">Mesomycoplasma ovipneumoniae 14811</name>
    <dbReference type="NCBI Taxonomy" id="1188239"/>
    <lineage>
        <taxon>Bacteria</taxon>
        <taxon>Bacillati</taxon>
        <taxon>Mycoplasmatota</taxon>
        <taxon>Mycoplasmoidales</taxon>
        <taxon>Metamycoplasmataceae</taxon>
        <taxon>Mesomycoplasma</taxon>
    </lineage>
</organism>
<evidence type="ECO:0000313" key="9">
    <source>
        <dbReference type="Proteomes" id="UP000020977"/>
    </source>
</evidence>
<feature type="transmembrane region" description="Helical" evidence="6">
    <location>
        <begin position="9"/>
        <end position="30"/>
    </location>
</feature>
<dbReference type="eggNOG" id="COG1404">
    <property type="taxonomic scope" value="Bacteria"/>
</dbReference>
<dbReference type="AlphaFoldDB" id="A0A014KVB1"/>
<evidence type="ECO:0000256" key="4">
    <source>
        <dbReference type="ARBA" id="ARBA00022825"/>
    </source>
</evidence>
<dbReference type="PANTHER" id="PTHR43806">
    <property type="entry name" value="PEPTIDASE S8"/>
    <property type="match status" value="1"/>
</dbReference>
<evidence type="ECO:0000259" key="7">
    <source>
        <dbReference type="Pfam" id="PF00082"/>
    </source>
</evidence>
<gene>
    <name evidence="8" type="ORF">MOVI_5410</name>
</gene>
<dbReference type="InterPro" id="IPR050131">
    <property type="entry name" value="Peptidase_S8_subtilisin-like"/>
</dbReference>
<dbReference type="Pfam" id="PF00082">
    <property type="entry name" value="Peptidase_S8"/>
    <property type="match status" value="1"/>
</dbReference>
<feature type="transmembrane region" description="Helical" evidence="6">
    <location>
        <begin position="559"/>
        <end position="580"/>
    </location>
</feature>
<keyword evidence="2" id="KW-0645">Protease</keyword>
<evidence type="ECO:0000256" key="1">
    <source>
        <dbReference type="ARBA" id="ARBA00011073"/>
    </source>
</evidence>
<evidence type="ECO:0000256" key="2">
    <source>
        <dbReference type="ARBA" id="ARBA00022670"/>
    </source>
</evidence>
<dbReference type="GO" id="GO:0006508">
    <property type="term" value="P:proteolysis"/>
    <property type="evidence" value="ECO:0007669"/>
    <property type="project" value="UniProtKB-KW"/>
</dbReference>
<keyword evidence="6" id="KW-1133">Transmembrane helix</keyword>
<comment type="caution">
    <text evidence="8">The sequence shown here is derived from an EMBL/GenBank/DDBJ whole genome shotgun (WGS) entry which is preliminary data.</text>
</comment>
<dbReference type="CDD" id="cd07488">
    <property type="entry name" value="Peptidases_S8_2"/>
    <property type="match status" value="1"/>
</dbReference>
<dbReference type="RefSeq" id="WP_044284357.1">
    <property type="nucleotide sequence ID" value="NZ_JFAD01000029.1"/>
</dbReference>
<dbReference type="InterPro" id="IPR000209">
    <property type="entry name" value="Peptidase_S8/S53_dom"/>
</dbReference>
<sequence length="692" mass="80366">MKLAKFKKIILLLLFWPSIFLIYHSFLINFNTKKYWYSSNFSSKIDIREPFAKQLSNSAKIDDFDNQFELKLLLNPNFLSTESKEISNFNLEFIKKIEKSGLKFKEAKSSEILPIVWFYFDTENDREFFVKNSLENSFISRYIVYKNEGDKKIKPLSWLRYYDELDGYNYYLPKTPIDKFKDWMSKNIKIVNFEEQVKKDKLTYKSPKTKVGAIEVKNEFNYNFMSYFNDNNFHINDLGSIKKWNEVENGKNEPYHSTLVSLILGSKLGIDTKSTSYLSIFTTNSQWQKAIEWMVETNNVRVINHSYGDTGEDFYDYKENAFFLDFLARKYGVINVFSAGNGAMERNDGKIVDHPWIDNEKLSLNSIVVGALDDYSEPWKIAKNKIADYSNYKTDQKYNELAKPLVVAPGRVYNPVTNHFKDGVVNGTSFAAPIVTGLISTLLREKPNLDNDENRLIALKAILSASAISPDHSGLTKKKNGYFEKYGSGTPDFKNMLKASENTYFIRDQKKSDQETIFTSKPFWVNSNDRIKASLSWMFNAGLLKNKVAAPNESSYVSWWWFLTPFTPIGLPVVGAAAILDAKSKMNQHKNDFDKWSEKHINSERLKLEATKENQKGDFVSDYDLYLQKLDSNNNWVDVSWSTSFKSNDELIEFKTKESSYYRLYVKKFKSVTFDNSVEDKLALSYLVNNEK</sequence>
<keyword evidence="6" id="KW-0472">Membrane</keyword>
<dbReference type="InterPro" id="IPR036852">
    <property type="entry name" value="Peptidase_S8/S53_dom_sf"/>
</dbReference>
<dbReference type="PROSITE" id="PS00138">
    <property type="entry name" value="SUBTILASE_SER"/>
    <property type="match status" value="1"/>
</dbReference>
<evidence type="ECO:0000256" key="5">
    <source>
        <dbReference type="PROSITE-ProRule" id="PRU01240"/>
    </source>
</evidence>
<dbReference type="EMBL" id="JFAD01000029">
    <property type="protein sequence ID" value="EXU60921.1"/>
    <property type="molecule type" value="Genomic_DNA"/>
</dbReference>
<name>A0A014KVB1_9BACT</name>
<dbReference type="GO" id="GO:0004252">
    <property type="term" value="F:serine-type endopeptidase activity"/>
    <property type="evidence" value="ECO:0007669"/>
    <property type="project" value="InterPro"/>
</dbReference>
<evidence type="ECO:0000313" key="8">
    <source>
        <dbReference type="EMBL" id="EXU60921.1"/>
    </source>
</evidence>
<comment type="caution">
    <text evidence="5">Lacks conserved residue(s) required for the propagation of feature annotation.</text>
</comment>